<dbReference type="GO" id="GO:0005886">
    <property type="term" value="C:plasma membrane"/>
    <property type="evidence" value="ECO:0007669"/>
    <property type="project" value="UniProtKB-SubCell"/>
</dbReference>
<keyword evidence="7" id="KW-0547">Nucleotide-binding</keyword>
<dbReference type="CDD" id="cd03215">
    <property type="entry name" value="ABC_Carb_Monos_II"/>
    <property type="match status" value="1"/>
</dbReference>
<dbReference type="eggNOG" id="COG1129">
    <property type="taxonomic scope" value="Bacteria"/>
</dbReference>
<evidence type="ECO:0000256" key="1">
    <source>
        <dbReference type="ARBA" id="ARBA00004202"/>
    </source>
</evidence>
<evidence type="ECO:0000256" key="3">
    <source>
        <dbReference type="ARBA" id="ARBA00022448"/>
    </source>
</evidence>
<dbReference type="InterPro" id="IPR050107">
    <property type="entry name" value="ABC_carbohydrate_import_ATPase"/>
</dbReference>
<dbReference type="SUPFAM" id="SSF52540">
    <property type="entry name" value="P-loop containing nucleoside triphosphate hydrolases"/>
    <property type="match status" value="2"/>
</dbReference>
<dbReference type="InterPro" id="IPR017871">
    <property type="entry name" value="ABC_transporter-like_CS"/>
</dbReference>
<evidence type="ECO:0000313" key="12">
    <source>
        <dbReference type="EMBL" id="AFL51057.1"/>
    </source>
</evidence>
<dbReference type="GO" id="GO:0005524">
    <property type="term" value="F:ATP binding"/>
    <property type="evidence" value="ECO:0007669"/>
    <property type="project" value="UniProtKB-KW"/>
</dbReference>
<feature type="domain" description="ABC transporter" evidence="11">
    <location>
        <begin position="270"/>
        <end position="518"/>
    </location>
</feature>
<evidence type="ECO:0000256" key="10">
    <source>
        <dbReference type="ARBA" id="ARBA00023136"/>
    </source>
</evidence>
<proteinExistence type="inferred from homology"/>
<dbReference type="InterPro" id="IPR003593">
    <property type="entry name" value="AAA+_ATPase"/>
</dbReference>
<dbReference type="STRING" id="1185652.USDA257_c24810"/>
<dbReference type="PROSITE" id="PS00211">
    <property type="entry name" value="ABC_TRANSPORTER_1"/>
    <property type="match status" value="1"/>
</dbReference>
<evidence type="ECO:0000256" key="8">
    <source>
        <dbReference type="ARBA" id="ARBA00022840"/>
    </source>
</evidence>
<evidence type="ECO:0000256" key="9">
    <source>
        <dbReference type="ARBA" id="ARBA00022967"/>
    </source>
</evidence>
<keyword evidence="3" id="KW-0813">Transport</keyword>
<dbReference type="CDD" id="cd03216">
    <property type="entry name" value="ABC_Carb_Monos_I"/>
    <property type="match status" value="1"/>
</dbReference>
<dbReference type="FunFam" id="3.40.50.300:FF:000127">
    <property type="entry name" value="Ribose import ATP-binding protein RbsA"/>
    <property type="match status" value="1"/>
</dbReference>
<evidence type="ECO:0000256" key="6">
    <source>
        <dbReference type="ARBA" id="ARBA00022737"/>
    </source>
</evidence>
<dbReference type="PANTHER" id="PTHR43790:SF9">
    <property type="entry name" value="GALACTOFURANOSE TRANSPORTER ATP-BINDING PROTEIN YTFR"/>
    <property type="match status" value="1"/>
</dbReference>
<evidence type="ECO:0000256" key="2">
    <source>
        <dbReference type="ARBA" id="ARBA00005417"/>
    </source>
</evidence>
<evidence type="ECO:0000313" key="13">
    <source>
        <dbReference type="Proteomes" id="UP000006180"/>
    </source>
</evidence>
<protein>
    <submittedName>
        <fullName evidence="12">Putative ribose/galactose/methyl galactoside import ATP-binding protein</fullName>
        <ecNumber evidence="12">3.6.3.17</ecNumber>
    </submittedName>
</protein>
<dbReference type="HOGENOM" id="CLU_000604_92_3_5"/>
<organism evidence="12 13">
    <name type="scientific">Sinorhizobium fredii (strain USDA 257)</name>
    <dbReference type="NCBI Taxonomy" id="1185652"/>
    <lineage>
        <taxon>Bacteria</taxon>
        <taxon>Pseudomonadati</taxon>
        <taxon>Pseudomonadota</taxon>
        <taxon>Alphaproteobacteria</taxon>
        <taxon>Hyphomicrobiales</taxon>
        <taxon>Rhizobiaceae</taxon>
        <taxon>Sinorhizobium/Ensifer group</taxon>
        <taxon>Sinorhizobium</taxon>
    </lineage>
</organism>
<dbReference type="AlphaFoldDB" id="I3X5A1"/>
<comment type="similarity">
    <text evidence="2">Belongs to the ABC transporter superfamily.</text>
</comment>
<keyword evidence="5" id="KW-0762">Sugar transport</keyword>
<dbReference type="PROSITE" id="PS50893">
    <property type="entry name" value="ABC_TRANSPORTER_2"/>
    <property type="match status" value="2"/>
</dbReference>
<keyword evidence="6" id="KW-0677">Repeat</keyword>
<keyword evidence="12" id="KW-0378">Hydrolase</keyword>
<dbReference type="EMBL" id="CP003563">
    <property type="protein sequence ID" value="AFL51057.1"/>
    <property type="molecule type" value="Genomic_DNA"/>
</dbReference>
<sequence length="526" mass="57752">MSVLSLENTSPCEPSSQGETAEPLLRLHGICKSFGAFQALKDVPFDLRSGEVHVLFGENGAGKSTLIQILCGVQKFDSGRYELFGQDIAGLSPVEARRRGISVVFQEFSLIPEMTVEENLFLGHELTRHGRLAKSEMRKRVRAVLDRLGFDLPPAARVSSLRRAHQQMVEIAKALLLECRVLVLDEPTASLTDHEAGRLLSMVEQLRSDGLGIIYVSHRMAEIDRLADRITVLRDGRHIATLPRERATHGELIELMTGRTFEKFYPEIMRKAGRVLMRIDSLSLPRGLAKDVSFEVRSGEVLGLAGLAGCGKSEVIRAAFGLEKSTGGKIEVGGRQLQDHGPREAIAAGICYLPADRGREGLAMHQSIGANATMVALDVRRFARRAFGLRLKAERAFTREIVDRLKIRTPDLNATPDQLSGGNKQKVMIARGMARDFDIYLFDEPTVGVDVQAKLQIYDVIKSLAESGKAVVVASSELAEVLHLSHRLLVMREGAVVGSLEGAEATEDAVLSLFFDNKTAKGKVNR</sequence>
<dbReference type="Proteomes" id="UP000006180">
    <property type="component" value="Chromosome"/>
</dbReference>
<evidence type="ECO:0000256" key="4">
    <source>
        <dbReference type="ARBA" id="ARBA00022475"/>
    </source>
</evidence>
<keyword evidence="4" id="KW-1003">Cell membrane</keyword>
<evidence type="ECO:0000259" key="11">
    <source>
        <dbReference type="PROSITE" id="PS50893"/>
    </source>
</evidence>
<dbReference type="InterPro" id="IPR027417">
    <property type="entry name" value="P-loop_NTPase"/>
</dbReference>
<reference evidence="12 13" key="1">
    <citation type="journal article" date="2012" name="J. Bacteriol.">
        <title>Complete genome sequence of the broad-host-range strain Sinorhizobium fredii USDA257.</title>
        <authorList>
            <person name="Schuldes J."/>
            <person name="Rodriguez Orbegoso M."/>
            <person name="Schmeisser C."/>
            <person name="Krishnan H.B."/>
            <person name="Daniel R."/>
            <person name="Streit W.R."/>
        </authorList>
    </citation>
    <scope>NUCLEOTIDE SEQUENCE [LARGE SCALE GENOMIC DNA]</scope>
    <source>
        <strain evidence="12 13">USDA 257</strain>
    </source>
</reference>
<dbReference type="Pfam" id="PF00005">
    <property type="entry name" value="ABC_tran"/>
    <property type="match status" value="2"/>
</dbReference>
<keyword evidence="10" id="KW-0472">Membrane</keyword>
<dbReference type="GO" id="GO:0016887">
    <property type="term" value="F:ATP hydrolysis activity"/>
    <property type="evidence" value="ECO:0007669"/>
    <property type="project" value="InterPro"/>
</dbReference>
<comment type="subcellular location">
    <subcellularLocation>
        <location evidence="1">Cell membrane</location>
        <topology evidence="1">Peripheral membrane protein</topology>
    </subcellularLocation>
</comment>
<evidence type="ECO:0000256" key="7">
    <source>
        <dbReference type="ARBA" id="ARBA00022741"/>
    </source>
</evidence>
<evidence type="ECO:0000256" key="5">
    <source>
        <dbReference type="ARBA" id="ARBA00022597"/>
    </source>
</evidence>
<feature type="domain" description="ABC transporter" evidence="11">
    <location>
        <begin position="25"/>
        <end position="260"/>
    </location>
</feature>
<name>I3X5A1_SINF2</name>
<dbReference type="PATRIC" id="fig|1185652.3.peg.2571"/>
<keyword evidence="8 12" id="KW-0067">ATP-binding</keyword>
<accession>I3X5A1</accession>
<keyword evidence="9" id="KW-1278">Translocase</keyword>
<dbReference type="KEGG" id="sfd:USDA257_c24810"/>
<dbReference type="Gene3D" id="3.40.50.300">
    <property type="entry name" value="P-loop containing nucleotide triphosphate hydrolases"/>
    <property type="match status" value="2"/>
</dbReference>
<dbReference type="EC" id="3.6.3.17" evidence="12"/>
<dbReference type="InterPro" id="IPR003439">
    <property type="entry name" value="ABC_transporter-like_ATP-bd"/>
</dbReference>
<dbReference type="SMART" id="SM00382">
    <property type="entry name" value="AAA"/>
    <property type="match status" value="2"/>
</dbReference>
<gene>
    <name evidence="12" type="ORF">USDA257_c24810</name>
</gene>
<dbReference type="PANTHER" id="PTHR43790">
    <property type="entry name" value="CARBOHYDRATE TRANSPORT ATP-BINDING PROTEIN MG119-RELATED"/>
    <property type="match status" value="1"/>
</dbReference>